<accession>A0ABW4RWR3</accession>
<evidence type="ECO:0000313" key="4">
    <source>
        <dbReference type="Proteomes" id="UP001597326"/>
    </source>
</evidence>
<dbReference type="Gene3D" id="2.60.290.11">
    <property type="entry name" value="TM1070-like"/>
    <property type="match status" value="1"/>
</dbReference>
<gene>
    <name evidence="3" type="ORF">ACFSCS_11245</name>
</gene>
<reference evidence="4" key="1">
    <citation type="journal article" date="2019" name="Int. J. Syst. Evol. Microbiol.">
        <title>The Global Catalogue of Microorganisms (GCM) 10K type strain sequencing project: providing services to taxonomists for standard genome sequencing and annotation.</title>
        <authorList>
            <consortium name="The Broad Institute Genomics Platform"/>
            <consortium name="The Broad Institute Genome Sequencing Center for Infectious Disease"/>
            <person name="Wu L."/>
            <person name="Ma J."/>
        </authorList>
    </citation>
    <scope>NUCLEOTIDE SEQUENCE [LARGE SCALE GENOMIC DNA]</scope>
    <source>
        <strain evidence="4">CAIM 431</strain>
    </source>
</reference>
<proteinExistence type="predicted"/>
<feature type="signal peptide" evidence="2">
    <location>
        <begin position="1"/>
        <end position="24"/>
    </location>
</feature>
<dbReference type="Proteomes" id="UP001597326">
    <property type="component" value="Unassembled WGS sequence"/>
</dbReference>
<evidence type="ECO:0000256" key="1">
    <source>
        <dbReference type="SAM" id="MobiDB-lite"/>
    </source>
</evidence>
<evidence type="ECO:0000313" key="3">
    <source>
        <dbReference type="EMBL" id="MFD1890751.1"/>
    </source>
</evidence>
<comment type="caution">
    <text evidence="3">The sequence shown here is derived from an EMBL/GenBank/DDBJ whole genome shotgun (WGS) entry which is preliminary data.</text>
</comment>
<keyword evidence="4" id="KW-1185">Reference proteome</keyword>
<dbReference type="InterPro" id="IPR036698">
    <property type="entry name" value="TM1070-like_sf"/>
</dbReference>
<protein>
    <submittedName>
        <fullName evidence="3">DUF5719 family protein</fullName>
    </submittedName>
</protein>
<organism evidence="3 4">
    <name type="scientific">Luteococcus peritonei</name>
    <dbReference type="NCBI Taxonomy" id="88874"/>
    <lineage>
        <taxon>Bacteria</taxon>
        <taxon>Bacillati</taxon>
        <taxon>Actinomycetota</taxon>
        <taxon>Actinomycetes</taxon>
        <taxon>Propionibacteriales</taxon>
        <taxon>Propionibacteriaceae</taxon>
        <taxon>Luteococcus</taxon>
    </lineage>
</organism>
<keyword evidence="2" id="KW-0732">Signal</keyword>
<name>A0ABW4RWR3_9ACTN</name>
<feature type="chain" id="PRO_5047462766" evidence="2">
    <location>
        <begin position="25"/>
        <end position="400"/>
    </location>
</feature>
<feature type="region of interest" description="Disordered" evidence="1">
    <location>
        <begin position="381"/>
        <end position="400"/>
    </location>
</feature>
<dbReference type="EMBL" id="JBHUFZ010000025">
    <property type="protein sequence ID" value="MFD1890751.1"/>
    <property type="molecule type" value="Genomic_DNA"/>
</dbReference>
<dbReference type="InterPro" id="IPR043777">
    <property type="entry name" value="DUF5719"/>
</dbReference>
<evidence type="ECO:0000256" key="2">
    <source>
        <dbReference type="SAM" id="SignalP"/>
    </source>
</evidence>
<dbReference type="Pfam" id="PF18986">
    <property type="entry name" value="DUF5719"/>
    <property type="match status" value="1"/>
</dbReference>
<feature type="compositionally biased region" description="Basic and acidic residues" evidence="1">
    <location>
        <begin position="388"/>
        <end position="400"/>
    </location>
</feature>
<dbReference type="RefSeq" id="WP_343872062.1">
    <property type="nucleotide sequence ID" value="NZ_BAAAIX010000004.1"/>
</dbReference>
<sequence length="400" mass="39888">MRRAATVAALAIGGLAAASLGLYQAPRVPAPDPGGTMVSRTLACPSAPRRTSDALLVTAKGGATSSAAAPAQASALPAGDPQPAGGVQASAGAIRWWGECQAPAQEQLVLLPDSQGTSLLLANPGDDDARVDITLLATEGRVQAVGTSGITVPAHGQRVVPLSVQVPQQTPFAARVVASQGRVSAWGVMEGETGRDYAGSTEAGRNGVLGALPAAERSLVLLANPGEQRATARLVMYTAHGPVVPSGAERVVLEAGTSQMVDISAAQAGEQVSLGFSSDQDVAMAAVAQQGKDLAAGAAHPTATAGQLVSPGAGTLLLSNPAEQATTVTLAGGIERSVQLPGGSSVPVALPNQPVLVRWSAEGPVQAAASWTQGGLAMGGSQGVGAVRQREPLQVEPGLR</sequence>